<dbReference type="EMBL" id="CP035758">
    <property type="protein sequence ID" value="QBD74905.1"/>
    <property type="molecule type" value="Genomic_DNA"/>
</dbReference>
<dbReference type="SUPFAM" id="SSF48208">
    <property type="entry name" value="Six-hairpin glycosidases"/>
    <property type="match status" value="1"/>
</dbReference>
<evidence type="ECO:0000259" key="1">
    <source>
        <dbReference type="Pfam" id="PF07944"/>
    </source>
</evidence>
<reference evidence="3 4" key="1">
    <citation type="submission" date="2019-01" db="EMBL/GenBank/DDBJ databases">
        <title>Ktedonosporobacter rubrisoli SCAWS-G2.</title>
        <authorList>
            <person name="Huang Y."/>
            <person name="Yan B."/>
        </authorList>
    </citation>
    <scope>NUCLEOTIDE SEQUENCE [LARGE SCALE GENOMIC DNA]</scope>
    <source>
        <strain evidence="3 4">SCAWS-G2</strain>
    </source>
</reference>
<dbReference type="RefSeq" id="WP_129885504.1">
    <property type="nucleotide sequence ID" value="NZ_CP035758.1"/>
</dbReference>
<organism evidence="3 4">
    <name type="scientific">Ktedonosporobacter rubrisoli</name>
    <dbReference type="NCBI Taxonomy" id="2509675"/>
    <lineage>
        <taxon>Bacteria</taxon>
        <taxon>Bacillati</taxon>
        <taxon>Chloroflexota</taxon>
        <taxon>Ktedonobacteria</taxon>
        <taxon>Ktedonobacterales</taxon>
        <taxon>Ktedonosporobacteraceae</taxon>
        <taxon>Ktedonosporobacter</taxon>
    </lineage>
</organism>
<dbReference type="InterPro" id="IPR012878">
    <property type="entry name" value="Beta-AFase-like_GH127_cat"/>
</dbReference>
<protein>
    <recommendedName>
        <fullName evidence="5">Transcriptional initiation protein Tat</fullName>
    </recommendedName>
</protein>
<dbReference type="OrthoDB" id="9757939at2"/>
<dbReference type="GO" id="GO:0005975">
    <property type="term" value="P:carbohydrate metabolic process"/>
    <property type="evidence" value="ECO:0007669"/>
    <property type="project" value="InterPro"/>
</dbReference>
<keyword evidence="4" id="KW-1185">Reference proteome</keyword>
<dbReference type="Pfam" id="PF20736">
    <property type="entry name" value="Glyco_hydro127M"/>
    <property type="match status" value="1"/>
</dbReference>
<sequence>MDEQKKRAALAAKKLTPLALGSIHPTGWLRKQLLIQANGLSGHLDEFWPDVADSSWIGGKAEGWERGPYWLDGVVPLAFGLDDERLKAKVQHWMDYVLGHQQEDGWLGPVLDKQYGYEYDPWPIYVMLKAMTQFYEATKDARVIPAMKRFLRRLDTLLAERPLKSWAKMRWHDLLLSIQWLYERCEEEWLLALAHKLHEQGFNWSSYFIDYPYKEKSTVGEFESHGVNCAMAVKEPALWYRHSQLGQDLAAVERIMQTLDTYHGQATGMFSCDEIVAGKNPSQGSELCAVVEYQFSLEVALTVLGDVSLADRLERLTFNTLPAILSEDMWAHQYDGQANQVICSINEDRIYTTNGPDANIFGLEPHFGCCTANMHQGWPKFVSHLWMKTPDEGLAAIAYAPCHVDTQVGDVPVHIEVETEYPFEETVRVTVAPARPARFPLLLRIPGWAKGATLALAGEEKQEVAAGTFHLLEREWSAATEIVLHFPMTLQTSTRYHGSVALERGPLVYSLQIGEEWRQVGRELPAADWEVHPTTPWNYALQIDREEPERGCVMEARRPGERPFGAAEVPVLLHVKGRRVPEWKLEHNAAGPLPYSPVHSAQPLEDLTLVPYGCARLRITEFPTLAAEK</sequence>
<dbReference type="AlphaFoldDB" id="A0A4P6JIK7"/>
<gene>
    <name evidence="3" type="ORF">EPA93_02415</name>
</gene>
<dbReference type="PANTHER" id="PTHR31151:SF0">
    <property type="entry name" value="PROLINE-TRNA LIGASE (DUF1680)"/>
    <property type="match status" value="1"/>
</dbReference>
<evidence type="ECO:0000313" key="4">
    <source>
        <dbReference type="Proteomes" id="UP000290365"/>
    </source>
</evidence>
<dbReference type="InterPro" id="IPR049046">
    <property type="entry name" value="Beta-AFase-like_GH127_middle"/>
</dbReference>
<evidence type="ECO:0008006" key="5">
    <source>
        <dbReference type="Google" id="ProtNLM"/>
    </source>
</evidence>
<evidence type="ECO:0000313" key="3">
    <source>
        <dbReference type="EMBL" id="QBD74905.1"/>
    </source>
</evidence>
<feature type="domain" description="Non-reducing end beta-L-arabinofuranosidase-like GH127 catalytic" evidence="1">
    <location>
        <begin position="69"/>
        <end position="381"/>
    </location>
</feature>
<dbReference type="InterPro" id="IPR008928">
    <property type="entry name" value="6-hairpin_glycosidase_sf"/>
</dbReference>
<evidence type="ECO:0000259" key="2">
    <source>
        <dbReference type="Pfam" id="PF20736"/>
    </source>
</evidence>
<proteinExistence type="predicted"/>
<dbReference type="Pfam" id="PF07944">
    <property type="entry name" value="Beta-AFase-like_GH127_cat"/>
    <property type="match status" value="1"/>
</dbReference>
<name>A0A4P6JIK7_KTERU</name>
<feature type="domain" description="Non-reducing end beta-L-arabinofuranosidase-like GH127 middle" evidence="2">
    <location>
        <begin position="397"/>
        <end position="488"/>
    </location>
</feature>
<dbReference type="KEGG" id="kbs:EPA93_02415"/>
<accession>A0A4P6JIK7</accession>
<dbReference type="Proteomes" id="UP000290365">
    <property type="component" value="Chromosome"/>
</dbReference>
<dbReference type="PANTHER" id="PTHR31151">
    <property type="entry name" value="PROLINE-TRNA LIGASE (DUF1680)"/>
    <property type="match status" value="1"/>
</dbReference>